<dbReference type="Proteomes" id="UP001279734">
    <property type="component" value="Unassembled WGS sequence"/>
</dbReference>
<evidence type="ECO:0000313" key="1">
    <source>
        <dbReference type="EMBL" id="GMH01950.1"/>
    </source>
</evidence>
<comment type="caution">
    <text evidence="1">The sequence shown here is derived from an EMBL/GenBank/DDBJ whole genome shotgun (WGS) entry which is preliminary data.</text>
</comment>
<name>A0AAD3XEC5_NEPGR</name>
<protein>
    <submittedName>
        <fullName evidence="1">Uncharacterized protein</fullName>
    </submittedName>
</protein>
<gene>
    <name evidence="1" type="ORF">Nepgr_003789</name>
</gene>
<dbReference type="AlphaFoldDB" id="A0AAD3XEC5"/>
<keyword evidence="2" id="KW-1185">Reference proteome</keyword>
<accession>A0AAD3XEC5</accession>
<organism evidence="1 2">
    <name type="scientific">Nepenthes gracilis</name>
    <name type="common">Slender pitcher plant</name>
    <dbReference type="NCBI Taxonomy" id="150966"/>
    <lineage>
        <taxon>Eukaryota</taxon>
        <taxon>Viridiplantae</taxon>
        <taxon>Streptophyta</taxon>
        <taxon>Embryophyta</taxon>
        <taxon>Tracheophyta</taxon>
        <taxon>Spermatophyta</taxon>
        <taxon>Magnoliopsida</taxon>
        <taxon>eudicotyledons</taxon>
        <taxon>Gunneridae</taxon>
        <taxon>Pentapetalae</taxon>
        <taxon>Caryophyllales</taxon>
        <taxon>Nepenthaceae</taxon>
        <taxon>Nepenthes</taxon>
    </lineage>
</organism>
<reference evidence="1" key="1">
    <citation type="submission" date="2023-05" db="EMBL/GenBank/DDBJ databases">
        <title>Nepenthes gracilis genome sequencing.</title>
        <authorList>
            <person name="Fukushima K."/>
        </authorList>
    </citation>
    <scope>NUCLEOTIDE SEQUENCE</scope>
    <source>
        <strain evidence="1">SING2019-196</strain>
    </source>
</reference>
<proteinExistence type="predicted"/>
<evidence type="ECO:0000313" key="2">
    <source>
        <dbReference type="Proteomes" id="UP001279734"/>
    </source>
</evidence>
<dbReference type="EMBL" id="BSYO01000003">
    <property type="protein sequence ID" value="GMH01950.1"/>
    <property type="molecule type" value="Genomic_DNA"/>
</dbReference>
<sequence>MWSLSVVEKPSFQRMLGCMTLMISRITFPTIFNLSYERKLLKNMEAMVSFCYLCLGQKPIPIPANDTVFTILIELLDQQLFSLAEIAWTGDLYSNYLEMYATQHDAVRALALYWSNEGNINMRKHVLMPQREQGLLTAWEGKVDQSFNGQAILLYPGDMKEMSWYPQQIPDAEVIVLHFFSNTLPHLRTYLFAKAT</sequence>